<dbReference type="InterPro" id="IPR029151">
    <property type="entry name" value="Sensor-like_sf"/>
</dbReference>
<name>A0AAD5U1S8_9FUNG</name>
<evidence type="ECO:0000313" key="3">
    <source>
        <dbReference type="Proteomes" id="UP001211065"/>
    </source>
</evidence>
<evidence type="ECO:0000256" key="1">
    <source>
        <dbReference type="SAM" id="Phobius"/>
    </source>
</evidence>
<dbReference type="Proteomes" id="UP001211065">
    <property type="component" value="Unassembled WGS sequence"/>
</dbReference>
<organism evidence="2 3">
    <name type="scientific">Clydaea vesicula</name>
    <dbReference type="NCBI Taxonomy" id="447962"/>
    <lineage>
        <taxon>Eukaryota</taxon>
        <taxon>Fungi</taxon>
        <taxon>Fungi incertae sedis</taxon>
        <taxon>Chytridiomycota</taxon>
        <taxon>Chytridiomycota incertae sedis</taxon>
        <taxon>Chytridiomycetes</taxon>
        <taxon>Lobulomycetales</taxon>
        <taxon>Lobulomycetaceae</taxon>
        <taxon>Clydaea</taxon>
    </lineage>
</organism>
<keyword evidence="1" id="KW-0812">Transmembrane</keyword>
<feature type="transmembrane region" description="Helical" evidence="1">
    <location>
        <begin position="406"/>
        <end position="433"/>
    </location>
</feature>
<dbReference type="EMBL" id="JADGJW010000240">
    <property type="protein sequence ID" value="KAJ3221264.1"/>
    <property type="molecule type" value="Genomic_DNA"/>
</dbReference>
<gene>
    <name evidence="2" type="ORF">HK099_003648</name>
</gene>
<keyword evidence="1" id="KW-1133">Transmembrane helix</keyword>
<protein>
    <submittedName>
        <fullName evidence="2">Uncharacterized protein</fullName>
    </submittedName>
</protein>
<proteinExistence type="predicted"/>
<feature type="transmembrane region" description="Helical" evidence="1">
    <location>
        <begin position="41"/>
        <end position="63"/>
    </location>
</feature>
<reference evidence="2" key="1">
    <citation type="submission" date="2020-05" db="EMBL/GenBank/DDBJ databases">
        <title>Phylogenomic resolution of chytrid fungi.</title>
        <authorList>
            <person name="Stajich J.E."/>
            <person name="Amses K."/>
            <person name="Simmons R."/>
            <person name="Seto K."/>
            <person name="Myers J."/>
            <person name="Bonds A."/>
            <person name="Quandt C.A."/>
            <person name="Barry K."/>
            <person name="Liu P."/>
            <person name="Grigoriev I."/>
            <person name="Longcore J.E."/>
            <person name="James T.Y."/>
        </authorList>
    </citation>
    <scope>NUCLEOTIDE SEQUENCE</scope>
    <source>
        <strain evidence="2">JEL0476</strain>
    </source>
</reference>
<dbReference type="Gene3D" id="3.30.450.20">
    <property type="entry name" value="PAS domain"/>
    <property type="match status" value="1"/>
</dbReference>
<keyword evidence="1" id="KW-0472">Membrane</keyword>
<keyword evidence="3" id="KW-1185">Reference proteome</keyword>
<comment type="caution">
    <text evidence="2">The sequence shown here is derived from an EMBL/GenBank/DDBJ whole genome shotgun (WGS) entry which is preliminary data.</text>
</comment>
<evidence type="ECO:0000313" key="2">
    <source>
        <dbReference type="EMBL" id="KAJ3221264.1"/>
    </source>
</evidence>
<dbReference type="SUPFAM" id="SSF103190">
    <property type="entry name" value="Sensory domain-like"/>
    <property type="match status" value="1"/>
</dbReference>
<sequence>MNTSMNYTPNNDFSASAGAASITPSEESGVKIFRRKRTIPMSCVVFLQTFIVALLVVSAPLYVSLKSMYDSNSLSVNSGKQVANSLATQIQKDQSNIVQMQINNILNKNEFLTNDFSRIVALDKIQLSDVDSIYQYFWKMQLDSGPIPLVYIGFSDGNFIGVRADINADGTASYMLQIRLAVRPTTCNICPSAAIMNDTSKRYQFNIDKNGVPSTTLNSSKAYDTANRPWFIQGLTTSNLQWTKPYPFAASGEVGFTAVKGFNNPMNTVFALDIRFQTLSQQIQNFQKTTNAFIYSMTSDGEVVGATYSGSLVNADGKTLRKPNSVDDLNIKKSGEHLLTALNGNADWSTLGDFRTFTLDDIFFQYSVLKARNFNFVIVNGAPKTDYVGDIDIVQKVLDDTLKDNFLIIIGVAVSVFFVIVTISLIIINIFVIKPLKEISLIMDQATRFDFSALKDREVINKRSVVKEFESLQSSFYTMIKNFAQSLQNNKALQTRKANGTSSLSFSQQNNSINDKKVETIDMVEVIDLSESLFSKTSKFRTQKFQLRLRNVKEYSEICDSLIKSNVDPDAQLNHLLENVSKYHPEKCNHFLTNVVEKYHLKPNRPAALTVIVTLNQLNKKEKISEFLGWCVTHWKLVPDRKIFSYLAFQKYDPTSFHDSIKMLYFGFCNKVVNSIEIFNRLIKSYDINDDSDRQKILNLHKYMMNIYVENRDYKNGKEFIVDSLKDGKLEGNIDTYIELLSCLKEVGSHSEFEEVLNKIKNLEVTLKFLDLDRLDEMERFHQNQDLTSACNILKATYFDNCILPTAATLQVLCQVLLENKSWKNFDEIWEYLERSSNLNIQLYNLAFESDNVDDKRFQKYYQSFLNSSISPDFWTITTLIKKFASLKKYQNAFTLYEDLLRNNNSTNISILEDGEHQILYELIRVTDKEGIYVKRNEYLKMLHVKFGTHPQLNGFLMIIQNLISILPKSFLVDYLNFVKKNNLILRETTQEDISKVWNLKVEPEIQNLLIEIARNCTEILDPSTLIEGEKIMLTNQCADSTLKKAILPDNEALFENVSDNIIKKSSIKGNEGNIPTDTTTFFSNDPVSSSHYQETNMEENLLSSNVNHFSKLIDKDPQNPKFVGTLDTNQSGINSVSNKKDIQIQVNSVSSNLSDNEVESNEGPLINSITQKKQLNIVEDAKVSDKIETVDVNKNTDLDISSDNSNEFLNMINPEKTIQPQKIDAHDGTDIKNFSETSNVSFFENGNPGVMLTEDNASSEEINYMTSSNVLETKCFSTDKDPNSIRSKNSLLDIEFGLVPDNNCISADLKNSDFQAKYNTSARSKATDTKLNREESTFLINVSTVNETLIQNNSMVAENNVLEESVSFFVDEDSLSLPKENLEEPSNTSFVNNKAFFDHFNAIKLTLEENKVENSKIESHKKLDTKIKEDNIDYEIIPKKKIKEKPNRKEKLFQDKKTDDTFIEFYTKNSENEVTKSDTWNLLFKNKKIEKKNTEINNVKYLTDVNSLDEFLDICSEELINVNEKPKKIKKKSTKKNLEKRKKLLDVEKSQKKTIREAKVKSSIENINITVSSKKNKNSVKPINDSNISRSSEIDAEKQLEIIEFEKALLKDAKKDFDMESKGDHKFVKSKKQNVWNILFKKSSEINLKSTNSNSSTDTKIEDLNVDGKKLNYEKRLKNLL</sequence>
<accession>A0AAD5U1S8</accession>